<dbReference type="RefSeq" id="WP_133241480.1">
    <property type="nucleotide sequence ID" value="NZ_QENZ01000005.1"/>
</dbReference>
<dbReference type="InterPro" id="IPR027304">
    <property type="entry name" value="Trigger_fact/SurA_dom_sf"/>
</dbReference>
<reference evidence="1 2" key="1">
    <citation type="submission" date="2018-05" db="EMBL/GenBank/DDBJ databases">
        <title>Genomic Encyclopedia of Type Strains, Phase IV (KMG-IV): sequencing the most valuable type-strain genomes for metagenomic binning, comparative biology and taxonomic classification.</title>
        <authorList>
            <person name="Goeker M."/>
        </authorList>
    </citation>
    <scope>NUCLEOTIDE SEQUENCE [LARGE SCALE GENOMIC DNA]</scope>
    <source>
        <strain evidence="1 2">DSM 28579</strain>
    </source>
</reference>
<dbReference type="OrthoDB" id="9785180at2"/>
<accession>A0A7L4UNG2</accession>
<proteinExistence type="predicted"/>
<keyword evidence="2" id="KW-1185">Reference proteome</keyword>
<evidence type="ECO:0000313" key="2">
    <source>
        <dbReference type="Proteomes" id="UP000251835"/>
    </source>
</evidence>
<gene>
    <name evidence="1" type="ORF">C7377_1746</name>
</gene>
<dbReference type="SUPFAM" id="SSF109998">
    <property type="entry name" value="Triger factor/SurA peptide-binding domain-like"/>
    <property type="match status" value="1"/>
</dbReference>
<protein>
    <submittedName>
        <fullName evidence="1">Uncharacterized protein</fullName>
    </submittedName>
</protein>
<dbReference type="AlphaFoldDB" id="A0A7L4UNG2"/>
<dbReference type="Proteomes" id="UP000251835">
    <property type="component" value="Unassembled WGS sequence"/>
</dbReference>
<organism evidence="1 2">
    <name type="scientific">Balneicella halophila</name>
    <dbReference type="NCBI Taxonomy" id="1537566"/>
    <lineage>
        <taxon>Bacteria</taxon>
        <taxon>Pseudomonadati</taxon>
        <taxon>Bacteroidota</taxon>
        <taxon>Bacteroidia</taxon>
        <taxon>Bacteroidales</taxon>
        <taxon>Balneicellaceae</taxon>
        <taxon>Balneicella</taxon>
    </lineage>
</organism>
<sequence length="295" mass="34352">MLRTILFLRIRHLSLLVVSIGILLLASCQNKEKVAPKDEHGTRVAKVGDSYLYEEDLKDLLKDETSGDDSVALRERYINNWIRKNLLLETAKMNLTEEEQNVEELVKDYRSSLLISQYKQKYLAEHLDTIVTDEELTNYVAEHSESFVLKRPIYKYYLAKVLTKNKKDIALISSLFSKRNINLMQDFQLENTTVISNYDGGWYTAKDILRNLPSEADLKDLNSLKEGKVLTMKDQTTTYFLKPIKIIPEGEMSPVDFINEKVREIILHNRKIALAKQLEYEIYEVAKTNNQFEVY</sequence>
<dbReference type="PROSITE" id="PS51257">
    <property type="entry name" value="PROKAR_LIPOPROTEIN"/>
    <property type="match status" value="1"/>
</dbReference>
<comment type="caution">
    <text evidence="1">The sequence shown here is derived from an EMBL/GenBank/DDBJ whole genome shotgun (WGS) entry which is preliminary data.</text>
</comment>
<name>A0A7L4UNG2_BALHA</name>
<evidence type="ECO:0000313" key="1">
    <source>
        <dbReference type="EMBL" id="PVX50096.1"/>
    </source>
</evidence>
<dbReference type="EMBL" id="QENZ01000005">
    <property type="protein sequence ID" value="PVX50096.1"/>
    <property type="molecule type" value="Genomic_DNA"/>
</dbReference>